<dbReference type="AlphaFoldDB" id="A0A5C7BCH5"/>
<gene>
    <name evidence="1" type="ORF">ES692_07615</name>
</gene>
<dbReference type="InterPro" id="IPR018534">
    <property type="entry name" value="Tet_reg_excision_RteC"/>
</dbReference>
<accession>A0A5C7BCH5</accession>
<dbReference type="OrthoDB" id="790983at2"/>
<dbReference type="Proteomes" id="UP000321938">
    <property type="component" value="Unassembled WGS sequence"/>
</dbReference>
<protein>
    <submittedName>
        <fullName evidence="1">Uncharacterized protein</fullName>
    </submittedName>
</protein>
<reference evidence="1 2" key="1">
    <citation type="submission" date="2019-08" db="EMBL/GenBank/DDBJ databases">
        <title>Genome of Psychroserpens burtonensis ACAM 167.</title>
        <authorList>
            <person name="Bowman J.P."/>
        </authorList>
    </citation>
    <scope>NUCLEOTIDE SEQUENCE [LARGE SCALE GENOMIC DNA]</scope>
    <source>
        <strain evidence="1 2">ACAM 167</strain>
    </source>
</reference>
<sequence>MQKIALIKLIYALHYIKVINKLETDIKETTILVKNIFNIDLDDYSFSCLEIGLNSLGRFAS</sequence>
<dbReference type="Pfam" id="PF09357">
    <property type="entry name" value="RteC"/>
    <property type="match status" value="1"/>
</dbReference>
<organism evidence="1 2">
    <name type="scientific">Psychroserpens burtonensis</name>
    <dbReference type="NCBI Taxonomy" id="49278"/>
    <lineage>
        <taxon>Bacteria</taxon>
        <taxon>Pseudomonadati</taxon>
        <taxon>Bacteroidota</taxon>
        <taxon>Flavobacteriia</taxon>
        <taxon>Flavobacteriales</taxon>
        <taxon>Flavobacteriaceae</taxon>
        <taxon>Psychroserpens</taxon>
    </lineage>
</organism>
<keyword evidence="2" id="KW-1185">Reference proteome</keyword>
<name>A0A5C7BCH5_9FLAO</name>
<evidence type="ECO:0000313" key="2">
    <source>
        <dbReference type="Proteomes" id="UP000321938"/>
    </source>
</evidence>
<evidence type="ECO:0000313" key="1">
    <source>
        <dbReference type="EMBL" id="TXE18139.1"/>
    </source>
</evidence>
<proteinExistence type="predicted"/>
<comment type="caution">
    <text evidence="1">The sequence shown here is derived from an EMBL/GenBank/DDBJ whole genome shotgun (WGS) entry which is preliminary data.</text>
</comment>
<dbReference type="EMBL" id="VOSB01000009">
    <property type="protein sequence ID" value="TXE18139.1"/>
    <property type="molecule type" value="Genomic_DNA"/>
</dbReference>